<evidence type="ECO:0000313" key="3">
    <source>
        <dbReference type="Proteomes" id="UP001207654"/>
    </source>
</evidence>
<protein>
    <submittedName>
        <fullName evidence="2">DUF4150 domain-containing protein</fullName>
    </submittedName>
</protein>
<accession>A0ABT3ZUA5</accession>
<dbReference type="Proteomes" id="UP001207654">
    <property type="component" value="Unassembled WGS sequence"/>
</dbReference>
<dbReference type="EMBL" id="JAPNKA010000001">
    <property type="protein sequence ID" value="MCY1072972.1"/>
    <property type="molecule type" value="Genomic_DNA"/>
</dbReference>
<feature type="region of interest" description="Disordered" evidence="1">
    <location>
        <begin position="56"/>
        <end position="94"/>
    </location>
</feature>
<feature type="region of interest" description="Disordered" evidence="1">
    <location>
        <begin position="1"/>
        <end position="36"/>
    </location>
</feature>
<proteinExistence type="predicted"/>
<organism evidence="2 3">
    <name type="scientific">Archangium lansingense</name>
    <dbReference type="NCBI Taxonomy" id="2995310"/>
    <lineage>
        <taxon>Bacteria</taxon>
        <taxon>Pseudomonadati</taxon>
        <taxon>Myxococcota</taxon>
        <taxon>Myxococcia</taxon>
        <taxon>Myxococcales</taxon>
        <taxon>Cystobacterineae</taxon>
        <taxon>Archangiaceae</taxon>
        <taxon>Archangium</taxon>
    </lineage>
</organism>
<comment type="caution">
    <text evidence="2">The sequence shown here is derived from an EMBL/GenBank/DDBJ whole genome shotgun (WGS) entry which is preliminary data.</text>
</comment>
<keyword evidence="3" id="KW-1185">Reference proteome</keyword>
<dbReference type="RefSeq" id="WP_267531992.1">
    <property type="nucleotide sequence ID" value="NZ_JAPNKA010000001.1"/>
</dbReference>
<sequence length="94" mass="9404">MTKTFANGRTIVHKGDGKTNISAAPDVCKTPSPGGPVPVPYVNVAKDGDLSEASKTVEIEGNPVALKGSALSTSTGDEAGTAGGGSSPPRRRGR</sequence>
<reference evidence="2 3" key="1">
    <citation type="submission" date="2022-11" db="EMBL/GenBank/DDBJ databases">
        <title>Minimal conservation of predation-associated metabolite biosynthetic gene clusters underscores biosynthetic potential of Myxococcota including descriptions for ten novel species: Archangium lansinium sp. nov., Myxococcus landrumus sp. nov., Nannocystis bai.</title>
        <authorList>
            <person name="Ahearne A."/>
            <person name="Stevens C."/>
            <person name="Phillips K."/>
        </authorList>
    </citation>
    <scope>NUCLEOTIDE SEQUENCE [LARGE SCALE GENOMIC DNA]</scope>
    <source>
        <strain evidence="2 3">MIWBW</strain>
    </source>
</reference>
<name>A0ABT3ZUA5_9BACT</name>
<evidence type="ECO:0000256" key="1">
    <source>
        <dbReference type="SAM" id="MobiDB-lite"/>
    </source>
</evidence>
<dbReference type="Pfam" id="PF13665">
    <property type="entry name" value="Tox-PAAR-like"/>
    <property type="match status" value="1"/>
</dbReference>
<evidence type="ECO:0000313" key="2">
    <source>
        <dbReference type="EMBL" id="MCY1072972.1"/>
    </source>
</evidence>
<gene>
    <name evidence="2" type="ORF">OV287_00620</name>
</gene>